<dbReference type="GO" id="GO:0046165">
    <property type="term" value="P:alcohol biosynthetic process"/>
    <property type="evidence" value="ECO:0007669"/>
    <property type="project" value="UniProtKB-ARBA"/>
</dbReference>
<dbReference type="OrthoDB" id="6921389at2759"/>
<dbReference type="PANTHER" id="PTHR12001:SF44">
    <property type="entry name" value="GERANYLGERANYL PYROPHOSPHATE SYNTHASE"/>
    <property type="match status" value="1"/>
</dbReference>
<evidence type="ECO:0000313" key="8">
    <source>
        <dbReference type="Proteomes" id="UP000799757"/>
    </source>
</evidence>
<accession>A0A6A6X363</accession>
<dbReference type="CDD" id="cd00685">
    <property type="entry name" value="Trans_IPPS_HT"/>
    <property type="match status" value="1"/>
</dbReference>
<dbReference type="GO" id="GO:0008299">
    <property type="term" value="P:isoprenoid biosynthetic process"/>
    <property type="evidence" value="ECO:0007669"/>
    <property type="project" value="InterPro"/>
</dbReference>
<feature type="region of interest" description="Disordered" evidence="6">
    <location>
        <begin position="1"/>
        <end position="102"/>
    </location>
</feature>
<sequence>MPSDPPFQSPFASPNAIPPRTSSHGIANAVKHRSSVLRPLSEVDWMSQSKKSKHSHSSADPLRSPAMSDSSSNLHSHSHSHSYPTPAPMSPQPPDPLKGVGDDLIYRNRSTWTGEKERILLGPFDYLYGHPGKDIRSQLIAAFNKWLRVPPGRLEIITRVVGMLHTASLLVDDVEDSSVLRRGIPVANSIFGVAQTINSANYVYFKALQDLALMGNPKLIEIYTEELLNLHRGQGMDLYWRDSLTCPSEADYLEMVGNKTGGLFRLAIKLMQAESAVNIDCAPLVSTVGLLFQILDDHLNLSPTSGYSSLKGFCEDLTEGKFSFPVIHAIRADPSNLVLINILKQKTNDDEVKRYAVKYLEEKGSFDYSKTVIIELRQKSEELVSEVERAIGPDGFEGAQALRAVLERLVLR</sequence>
<evidence type="ECO:0000256" key="3">
    <source>
        <dbReference type="ARBA" id="ARBA00022723"/>
    </source>
</evidence>
<dbReference type="PROSITE" id="PS00723">
    <property type="entry name" value="POLYPRENYL_SYNTHASE_1"/>
    <property type="match status" value="1"/>
</dbReference>
<evidence type="ECO:0000256" key="2">
    <source>
        <dbReference type="ARBA" id="ARBA00022679"/>
    </source>
</evidence>
<dbReference type="GO" id="GO:0043386">
    <property type="term" value="P:mycotoxin biosynthetic process"/>
    <property type="evidence" value="ECO:0007669"/>
    <property type="project" value="UniProtKB-ARBA"/>
</dbReference>
<dbReference type="EMBL" id="MU002061">
    <property type="protein sequence ID" value="KAF2790661.1"/>
    <property type="molecule type" value="Genomic_DNA"/>
</dbReference>
<protein>
    <recommendedName>
        <fullName evidence="1">geranylgeranyl diphosphate synthase</fullName>
        <ecNumber evidence="1">2.5.1.29</ecNumber>
    </recommendedName>
</protein>
<evidence type="ECO:0000256" key="4">
    <source>
        <dbReference type="ARBA" id="ARBA00022842"/>
    </source>
</evidence>
<dbReference type="GO" id="GO:0004311">
    <property type="term" value="F:geranylgeranyl diphosphate synthase activity"/>
    <property type="evidence" value="ECO:0007669"/>
    <property type="project" value="UniProtKB-EC"/>
</dbReference>
<keyword evidence="2 5" id="KW-0808">Transferase</keyword>
<reference evidence="7" key="1">
    <citation type="journal article" date="2020" name="Stud. Mycol.">
        <title>101 Dothideomycetes genomes: a test case for predicting lifestyles and emergence of pathogens.</title>
        <authorList>
            <person name="Haridas S."/>
            <person name="Albert R."/>
            <person name="Binder M."/>
            <person name="Bloem J."/>
            <person name="Labutti K."/>
            <person name="Salamov A."/>
            <person name="Andreopoulos B."/>
            <person name="Baker S."/>
            <person name="Barry K."/>
            <person name="Bills G."/>
            <person name="Bluhm B."/>
            <person name="Cannon C."/>
            <person name="Castanera R."/>
            <person name="Culley D."/>
            <person name="Daum C."/>
            <person name="Ezra D."/>
            <person name="Gonzalez J."/>
            <person name="Henrissat B."/>
            <person name="Kuo A."/>
            <person name="Liang C."/>
            <person name="Lipzen A."/>
            <person name="Lutzoni F."/>
            <person name="Magnuson J."/>
            <person name="Mondo S."/>
            <person name="Nolan M."/>
            <person name="Ohm R."/>
            <person name="Pangilinan J."/>
            <person name="Park H.-J."/>
            <person name="Ramirez L."/>
            <person name="Alfaro M."/>
            <person name="Sun H."/>
            <person name="Tritt A."/>
            <person name="Yoshinaga Y."/>
            <person name="Zwiers L.-H."/>
            <person name="Turgeon B."/>
            <person name="Goodwin S."/>
            <person name="Spatafora J."/>
            <person name="Crous P."/>
            <person name="Grigoriev I."/>
        </authorList>
    </citation>
    <scope>NUCLEOTIDE SEQUENCE</scope>
    <source>
        <strain evidence="7">CBS 109.77</strain>
    </source>
</reference>
<feature type="compositionally biased region" description="Pro residues" evidence="6">
    <location>
        <begin position="85"/>
        <end position="96"/>
    </location>
</feature>
<dbReference type="InterPro" id="IPR008949">
    <property type="entry name" value="Isoprenoid_synthase_dom_sf"/>
</dbReference>
<evidence type="ECO:0000256" key="5">
    <source>
        <dbReference type="RuleBase" id="RU004466"/>
    </source>
</evidence>
<keyword evidence="3" id="KW-0479">Metal-binding</keyword>
<dbReference type="InterPro" id="IPR033749">
    <property type="entry name" value="Polyprenyl_synt_CS"/>
</dbReference>
<keyword evidence="4" id="KW-0460">Magnesium</keyword>
<dbReference type="AlphaFoldDB" id="A0A6A6X363"/>
<dbReference type="Proteomes" id="UP000799757">
    <property type="component" value="Unassembled WGS sequence"/>
</dbReference>
<gene>
    <name evidence="7" type="ORF">K505DRAFT_310984</name>
</gene>
<evidence type="ECO:0000256" key="6">
    <source>
        <dbReference type="SAM" id="MobiDB-lite"/>
    </source>
</evidence>
<proteinExistence type="inferred from homology"/>
<dbReference type="GO" id="GO:0046872">
    <property type="term" value="F:metal ion binding"/>
    <property type="evidence" value="ECO:0007669"/>
    <property type="project" value="UniProtKB-KW"/>
</dbReference>
<evidence type="ECO:0000256" key="1">
    <source>
        <dbReference type="ARBA" id="ARBA00012382"/>
    </source>
</evidence>
<dbReference type="Pfam" id="PF00348">
    <property type="entry name" value="polyprenyl_synt"/>
    <property type="match status" value="1"/>
</dbReference>
<comment type="similarity">
    <text evidence="5">Belongs to the FPP/GGPP synthase family.</text>
</comment>
<dbReference type="PANTHER" id="PTHR12001">
    <property type="entry name" value="GERANYLGERANYL PYROPHOSPHATE SYNTHASE"/>
    <property type="match status" value="1"/>
</dbReference>
<dbReference type="SUPFAM" id="SSF48576">
    <property type="entry name" value="Terpenoid synthases"/>
    <property type="match status" value="1"/>
</dbReference>
<name>A0A6A6X363_9PLEO</name>
<dbReference type="EC" id="2.5.1.29" evidence="1"/>
<organism evidence="7 8">
    <name type="scientific">Melanomma pulvis-pyrius CBS 109.77</name>
    <dbReference type="NCBI Taxonomy" id="1314802"/>
    <lineage>
        <taxon>Eukaryota</taxon>
        <taxon>Fungi</taxon>
        <taxon>Dikarya</taxon>
        <taxon>Ascomycota</taxon>
        <taxon>Pezizomycotina</taxon>
        <taxon>Dothideomycetes</taxon>
        <taxon>Pleosporomycetidae</taxon>
        <taxon>Pleosporales</taxon>
        <taxon>Melanommataceae</taxon>
        <taxon>Melanomma</taxon>
    </lineage>
</organism>
<dbReference type="Gene3D" id="1.10.600.10">
    <property type="entry name" value="Farnesyl Diphosphate Synthase"/>
    <property type="match status" value="1"/>
</dbReference>
<dbReference type="InterPro" id="IPR000092">
    <property type="entry name" value="Polyprenyl_synt"/>
</dbReference>
<evidence type="ECO:0000313" key="7">
    <source>
        <dbReference type="EMBL" id="KAF2790661.1"/>
    </source>
</evidence>
<keyword evidence="8" id="KW-1185">Reference proteome</keyword>